<evidence type="ECO:0000313" key="3">
    <source>
        <dbReference type="Proteomes" id="UP001329825"/>
    </source>
</evidence>
<proteinExistence type="predicted"/>
<evidence type="ECO:0000313" key="2">
    <source>
        <dbReference type="EMBL" id="WRT69438.1"/>
    </source>
</evidence>
<feature type="region of interest" description="Disordered" evidence="1">
    <location>
        <begin position="122"/>
        <end position="147"/>
    </location>
</feature>
<gene>
    <name evidence="2" type="ORF">IL334_006424</name>
</gene>
<protein>
    <submittedName>
        <fullName evidence="2">Uncharacterized protein</fullName>
    </submittedName>
</protein>
<name>A0ABZ1D696_9TREE</name>
<reference evidence="2 3" key="1">
    <citation type="submission" date="2024-01" db="EMBL/GenBank/DDBJ databases">
        <title>Comparative genomics of Cryptococcus and Kwoniella reveals pathogenesis evolution and contrasting modes of karyotype evolution via chromosome fusion or intercentromeric recombination.</title>
        <authorList>
            <person name="Coelho M.A."/>
            <person name="David-Palma M."/>
            <person name="Shea T."/>
            <person name="Bowers K."/>
            <person name="McGinley-Smith S."/>
            <person name="Mohammad A.W."/>
            <person name="Gnirke A."/>
            <person name="Yurkov A.M."/>
            <person name="Nowrousian M."/>
            <person name="Sun S."/>
            <person name="Cuomo C.A."/>
            <person name="Heitman J."/>
        </authorList>
    </citation>
    <scope>NUCLEOTIDE SEQUENCE [LARGE SCALE GENOMIC DNA]</scope>
    <source>
        <strain evidence="2">CBS 11374</strain>
    </source>
</reference>
<accession>A0ABZ1D696</accession>
<sequence length="147" mass="16986">MLDLATENCLRIVNQDILINYYSLSRPRSKSYRETSTTIKEQISEAVTTTRQTYSCSTIQSDENTQSERFMDPDIVYSYLKQIENTVQERDKVFDDSNTVENLLADTRERFAKETLSVSKYDSGASFPKIPGLSNDDRESTWPEQNQ</sequence>
<evidence type="ECO:0000256" key="1">
    <source>
        <dbReference type="SAM" id="MobiDB-lite"/>
    </source>
</evidence>
<dbReference type="RefSeq" id="XP_062794177.1">
    <property type="nucleotide sequence ID" value="XM_062938126.1"/>
</dbReference>
<dbReference type="EMBL" id="CP141889">
    <property type="protein sequence ID" value="WRT69438.1"/>
    <property type="molecule type" value="Genomic_DNA"/>
</dbReference>
<organism evidence="2 3">
    <name type="scientific">Kwoniella shivajii</name>
    <dbReference type="NCBI Taxonomy" id="564305"/>
    <lineage>
        <taxon>Eukaryota</taxon>
        <taxon>Fungi</taxon>
        <taxon>Dikarya</taxon>
        <taxon>Basidiomycota</taxon>
        <taxon>Agaricomycotina</taxon>
        <taxon>Tremellomycetes</taxon>
        <taxon>Tremellales</taxon>
        <taxon>Cryptococcaceae</taxon>
        <taxon>Kwoniella</taxon>
    </lineage>
</organism>
<dbReference type="GeneID" id="87958554"/>
<dbReference type="Proteomes" id="UP001329825">
    <property type="component" value="Chromosome 9"/>
</dbReference>
<keyword evidence="3" id="KW-1185">Reference proteome</keyword>